<feature type="transmembrane region" description="Helical" evidence="1">
    <location>
        <begin position="223"/>
        <end position="243"/>
    </location>
</feature>
<dbReference type="STRING" id="824.CGRAC_0486"/>
<dbReference type="OrthoDB" id="5363552at2"/>
<accession>C8PEJ2</accession>
<feature type="transmembrane region" description="Helical" evidence="1">
    <location>
        <begin position="193"/>
        <end position="211"/>
    </location>
</feature>
<keyword evidence="1" id="KW-0472">Membrane</keyword>
<evidence type="ECO:0000313" key="3">
    <source>
        <dbReference type="Proteomes" id="UP000005709"/>
    </source>
</evidence>
<evidence type="ECO:0000256" key="1">
    <source>
        <dbReference type="SAM" id="Phobius"/>
    </source>
</evidence>
<keyword evidence="3" id="KW-1185">Reference proteome</keyword>
<feature type="transmembrane region" description="Helical" evidence="1">
    <location>
        <begin position="109"/>
        <end position="129"/>
    </location>
</feature>
<dbReference type="RefSeq" id="WP_005869424.1">
    <property type="nucleotide sequence ID" value="NZ_ACYG01000008.1"/>
</dbReference>
<protein>
    <submittedName>
        <fullName evidence="2">Uncharacterized protein</fullName>
    </submittedName>
</protein>
<keyword evidence="1" id="KW-1133">Transmembrane helix</keyword>
<gene>
    <name evidence="2" type="ORF">CAMGR0001_1893</name>
</gene>
<comment type="caution">
    <text evidence="2">The sequence shown here is derived from an EMBL/GenBank/DDBJ whole genome shotgun (WGS) entry which is preliminary data.</text>
</comment>
<keyword evidence="1" id="KW-0812">Transmembrane</keyword>
<organism evidence="2 3">
    <name type="scientific">Campylobacter gracilis RM3268</name>
    <dbReference type="NCBI Taxonomy" id="553220"/>
    <lineage>
        <taxon>Bacteria</taxon>
        <taxon>Pseudomonadati</taxon>
        <taxon>Campylobacterota</taxon>
        <taxon>Epsilonproteobacteria</taxon>
        <taxon>Campylobacterales</taxon>
        <taxon>Campylobacteraceae</taxon>
        <taxon>Campylobacter</taxon>
    </lineage>
</organism>
<reference evidence="2 3" key="1">
    <citation type="submission" date="2009-07" db="EMBL/GenBank/DDBJ databases">
        <authorList>
            <person name="Madupu R."/>
            <person name="Sebastian Y."/>
            <person name="Durkin A.S."/>
            <person name="Torralba M."/>
            <person name="Methe B."/>
            <person name="Sutton G.G."/>
            <person name="Strausberg R.L."/>
            <person name="Nelson K.E."/>
        </authorList>
    </citation>
    <scope>NUCLEOTIDE SEQUENCE [LARGE SCALE GENOMIC DNA]</scope>
    <source>
        <strain evidence="2 3">RM3268</strain>
    </source>
</reference>
<name>C8PEJ2_9BACT</name>
<dbReference type="Proteomes" id="UP000005709">
    <property type="component" value="Unassembled WGS sequence"/>
</dbReference>
<sequence>MNKKQRLEELNKILNERRQNLEQGSGRNFDAENSDSKNFKFEKLTNGFATNSNESISLTKFRQNPSCARDYNKEPLALKDRTNFYIVLATVCTLAIMIFMYSYEPNQTRYNQLFIVFPFFGLPIIMEYFTNFFNKKFVKFYNDRVTYCTNKMPEKTIFLDDLKDVKRAYFARDNEWLRRQGAFYRFFLKFDPYATIIAFLLICILVLAIGVRKYIETGSSKVIFILILTFLFLFISKFIYFLVFKFQLRFIFYDNIIIRGKDKDIAFTIEAMDDYARIKEFFIKRKGIDLNKVQHHVWLGFN</sequence>
<proteinExistence type="predicted"/>
<feature type="transmembrane region" description="Helical" evidence="1">
    <location>
        <begin position="83"/>
        <end position="103"/>
    </location>
</feature>
<dbReference type="AlphaFoldDB" id="C8PEJ2"/>
<dbReference type="EMBL" id="ACYG01000008">
    <property type="protein sequence ID" value="EEV18787.1"/>
    <property type="molecule type" value="Genomic_DNA"/>
</dbReference>
<evidence type="ECO:0000313" key="2">
    <source>
        <dbReference type="EMBL" id="EEV18787.1"/>
    </source>
</evidence>